<name>A0A6S7EUL1_9BURK</name>
<keyword evidence="7 8" id="KW-0472">Membrane</keyword>
<evidence type="ECO:0000256" key="2">
    <source>
        <dbReference type="ARBA" id="ARBA00007935"/>
    </source>
</evidence>
<sequence length="345" mass="35014">MPPRQPRAARVDSPPSHSPRLRAPLLLGACMLLAAAALASLWLGSRGLSAATVWRALLQPDDSHAALVVASRIPRTLLAVLTGAALAVAGALIQALTRNPLAEPGLLGVNAGAAASIVTTALALGGLPAHPFWAALPGALGAAAAVYLIGAGGRGLQPVRLILAGAAVNAVLFAYVQAVALLRDDIFDAYRFWAVGSLAGQSLDAAWRAAPYIGIGLLLAAALARPLNLLALGHALAQALGLRAGLCRLLGLLCVAMLAAAATAAAGPIAFVGLAVPHMARRVAGPDLRWLLAYCAVLGPLLMLIADILARLLRAPAELLTGVVVAFIGAPFLLAALRSRPRSLA</sequence>
<dbReference type="SUPFAM" id="SSF81345">
    <property type="entry name" value="ABC transporter involved in vitamin B12 uptake, BtuC"/>
    <property type="match status" value="1"/>
</dbReference>
<feature type="transmembrane region" description="Helical" evidence="8">
    <location>
        <begin position="249"/>
        <end position="271"/>
    </location>
</feature>
<dbReference type="AlphaFoldDB" id="A0A6S7EUL1"/>
<dbReference type="Gene3D" id="1.10.3470.10">
    <property type="entry name" value="ABC transporter involved in vitamin B12 uptake, BtuC"/>
    <property type="match status" value="1"/>
</dbReference>
<dbReference type="GO" id="GO:0022857">
    <property type="term" value="F:transmembrane transporter activity"/>
    <property type="evidence" value="ECO:0007669"/>
    <property type="project" value="InterPro"/>
</dbReference>
<keyword evidence="5 8" id="KW-0812">Transmembrane</keyword>
<feature type="transmembrane region" description="Helical" evidence="8">
    <location>
        <begin position="74"/>
        <end position="93"/>
    </location>
</feature>
<dbReference type="GO" id="GO:0005886">
    <property type="term" value="C:plasma membrane"/>
    <property type="evidence" value="ECO:0007669"/>
    <property type="project" value="UniProtKB-SubCell"/>
</dbReference>
<organism evidence="9 10">
    <name type="scientific">Achromobacter ruhlandii</name>
    <dbReference type="NCBI Taxonomy" id="72557"/>
    <lineage>
        <taxon>Bacteria</taxon>
        <taxon>Pseudomonadati</taxon>
        <taxon>Pseudomonadota</taxon>
        <taxon>Betaproteobacteria</taxon>
        <taxon>Burkholderiales</taxon>
        <taxon>Alcaligenaceae</taxon>
        <taxon>Achromobacter</taxon>
    </lineage>
</organism>
<evidence type="ECO:0000256" key="1">
    <source>
        <dbReference type="ARBA" id="ARBA00004651"/>
    </source>
</evidence>
<comment type="subcellular location">
    <subcellularLocation>
        <location evidence="1">Cell membrane</location>
        <topology evidence="1">Multi-pass membrane protein</topology>
    </subcellularLocation>
</comment>
<dbReference type="InterPro" id="IPR037294">
    <property type="entry name" value="ABC_BtuC-like"/>
</dbReference>
<evidence type="ECO:0000256" key="3">
    <source>
        <dbReference type="ARBA" id="ARBA00022448"/>
    </source>
</evidence>
<comment type="similarity">
    <text evidence="2">Belongs to the binding-protein-dependent transport system permease family. FecCD subfamily.</text>
</comment>
<evidence type="ECO:0000256" key="5">
    <source>
        <dbReference type="ARBA" id="ARBA00022692"/>
    </source>
</evidence>
<evidence type="ECO:0000313" key="10">
    <source>
        <dbReference type="Proteomes" id="UP000494122"/>
    </source>
</evidence>
<protein>
    <submittedName>
        <fullName evidence="9">Putative siderophore transport system permease protein YfiZ</fullName>
    </submittedName>
</protein>
<reference evidence="9 10" key="1">
    <citation type="submission" date="2020-04" db="EMBL/GenBank/DDBJ databases">
        <authorList>
            <person name="De Canck E."/>
        </authorList>
    </citation>
    <scope>NUCLEOTIDE SEQUENCE [LARGE SCALE GENOMIC DNA]</scope>
    <source>
        <strain evidence="9 10">LMG 3328</strain>
    </source>
</reference>
<feature type="transmembrane region" description="Helical" evidence="8">
    <location>
        <begin position="212"/>
        <end position="237"/>
    </location>
</feature>
<dbReference type="EMBL" id="CADILE010000023">
    <property type="protein sequence ID" value="CAB3922808.1"/>
    <property type="molecule type" value="Genomic_DNA"/>
</dbReference>
<dbReference type="FunFam" id="1.10.3470.10:FF:000001">
    <property type="entry name" value="Vitamin B12 ABC transporter permease BtuC"/>
    <property type="match status" value="1"/>
</dbReference>
<keyword evidence="6 8" id="KW-1133">Transmembrane helix</keyword>
<feature type="transmembrane region" description="Helical" evidence="8">
    <location>
        <begin position="105"/>
        <end position="126"/>
    </location>
</feature>
<evidence type="ECO:0000256" key="6">
    <source>
        <dbReference type="ARBA" id="ARBA00022989"/>
    </source>
</evidence>
<keyword evidence="4" id="KW-1003">Cell membrane</keyword>
<dbReference type="PANTHER" id="PTHR30472:SF1">
    <property type="entry name" value="FE(3+) DICITRATE TRANSPORT SYSTEM PERMEASE PROTEIN FECC-RELATED"/>
    <property type="match status" value="1"/>
</dbReference>
<dbReference type="Pfam" id="PF01032">
    <property type="entry name" value="FecCD"/>
    <property type="match status" value="1"/>
</dbReference>
<proteinExistence type="inferred from homology"/>
<evidence type="ECO:0000256" key="7">
    <source>
        <dbReference type="ARBA" id="ARBA00023136"/>
    </source>
</evidence>
<keyword evidence="3" id="KW-0813">Transport</keyword>
<dbReference type="RefSeq" id="WP_232734948.1">
    <property type="nucleotide sequence ID" value="NZ_CADILE010000023.1"/>
</dbReference>
<gene>
    <name evidence="9" type="primary">yfiZ</name>
    <name evidence="9" type="ORF">LMG3328_05527</name>
</gene>
<feature type="transmembrane region" description="Helical" evidence="8">
    <location>
        <begin position="291"/>
        <end position="310"/>
    </location>
</feature>
<evidence type="ECO:0000313" key="9">
    <source>
        <dbReference type="EMBL" id="CAB3922808.1"/>
    </source>
</evidence>
<dbReference type="Proteomes" id="UP000494122">
    <property type="component" value="Unassembled WGS sequence"/>
</dbReference>
<feature type="transmembrane region" description="Helical" evidence="8">
    <location>
        <begin position="132"/>
        <end position="149"/>
    </location>
</feature>
<feature type="transmembrane region" description="Helical" evidence="8">
    <location>
        <begin position="161"/>
        <end position="182"/>
    </location>
</feature>
<feature type="transmembrane region" description="Helical" evidence="8">
    <location>
        <begin position="317"/>
        <end position="337"/>
    </location>
</feature>
<dbReference type="InterPro" id="IPR000522">
    <property type="entry name" value="ABC_transptr_permease_BtuC"/>
</dbReference>
<dbReference type="PANTHER" id="PTHR30472">
    <property type="entry name" value="FERRIC ENTEROBACTIN TRANSPORT SYSTEM PERMEASE PROTEIN"/>
    <property type="match status" value="1"/>
</dbReference>
<evidence type="ECO:0000256" key="8">
    <source>
        <dbReference type="SAM" id="Phobius"/>
    </source>
</evidence>
<evidence type="ECO:0000256" key="4">
    <source>
        <dbReference type="ARBA" id="ARBA00022475"/>
    </source>
</evidence>
<accession>A0A6S7EUL1</accession>
<dbReference type="CDD" id="cd06550">
    <property type="entry name" value="TM_ABC_iron-siderophores_like"/>
    <property type="match status" value="1"/>
</dbReference>
<dbReference type="GO" id="GO:0033214">
    <property type="term" value="P:siderophore-iron import into cell"/>
    <property type="evidence" value="ECO:0007669"/>
    <property type="project" value="TreeGrafter"/>
</dbReference>